<accession>A0ACB8RBR5</accession>
<protein>
    <submittedName>
        <fullName evidence="1">PLP-dependent transferase</fullName>
    </submittedName>
</protein>
<evidence type="ECO:0000313" key="1">
    <source>
        <dbReference type="EMBL" id="KAI0041619.1"/>
    </source>
</evidence>
<evidence type="ECO:0000313" key="2">
    <source>
        <dbReference type="Proteomes" id="UP000814033"/>
    </source>
</evidence>
<sequence>MAVALNPVGNTIPPYTQHAISVSLPTWADNVAYEEGEARVVDSMQSGYPRFFIHPSIGKLARICAQKFGTPSEDAVLFPSARIADDCRAFLAARAVPARVVQHCIAGAACVFAVLFPAASFSVAKQFWQHTGLGVSSRLAEHCLAALPPASPTHTRSASHKHYAAKPPRGLPLSASPPIANGVARDEVEAEALDADHAVYLEERYGRNLDAGAAAGAKAVLRRRIAGVLVRDGTQHDVGVDVSVRGVAVTEGDVFLYPTGMGAIWSSHQLALAVRGAQKSVCFGFPYTDTLKTLEKWGPGCYFLGHGLDESINELEDILAREHAADSTRPPILALFTEFPSNPLLRSADLPRLRALADKYNFLLIVDDTIGNFVNVEVLPFADIVVTSLSKVFSGETNVMGGSLVLNPTRRHYSALKCALLDTYEDTYFDADAIFMERNSRDFVSRVHAIDATAERICDLLHAAAQNPTSSLDTVFYPKYQTPAHYAARRVHPTSGFGGLFSATFKTLVAAQAFFDTLRAYKGPSLGTNFTLACPYTILAHYTELEWAAAWGVSRTLVRVSVGLEPADTLLAAFADALRAADAAPTE</sequence>
<comment type="caution">
    <text evidence="1">The sequence shown here is derived from an EMBL/GenBank/DDBJ whole genome shotgun (WGS) entry which is preliminary data.</text>
</comment>
<reference evidence="1" key="2">
    <citation type="journal article" date="2022" name="New Phytol.">
        <title>Evolutionary transition to the ectomycorrhizal habit in the genomes of a hyperdiverse lineage of mushroom-forming fungi.</title>
        <authorList>
            <person name="Looney B."/>
            <person name="Miyauchi S."/>
            <person name="Morin E."/>
            <person name="Drula E."/>
            <person name="Courty P.E."/>
            <person name="Kohler A."/>
            <person name="Kuo A."/>
            <person name="LaButti K."/>
            <person name="Pangilinan J."/>
            <person name="Lipzen A."/>
            <person name="Riley R."/>
            <person name="Andreopoulos W."/>
            <person name="He G."/>
            <person name="Johnson J."/>
            <person name="Nolan M."/>
            <person name="Tritt A."/>
            <person name="Barry K.W."/>
            <person name="Grigoriev I.V."/>
            <person name="Nagy L.G."/>
            <person name="Hibbett D."/>
            <person name="Henrissat B."/>
            <person name="Matheny P.B."/>
            <person name="Labbe J."/>
            <person name="Martin F.M."/>
        </authorList>
    </citation>
    <scope>NUCLEOTIDE SEQUENCE</scope>
    <source>
        <strain evidence="1">FP105234-sp</strain>
    </source>
</reference>
<dbReference type="Proteomes" id="UP000814033">
    <property type="component" value="Unassembled WGS sequence"/>
</dbReference>
<dbReference type="EMBL" id="MU276112">
    <property type="protein sequence ID" value="KAI0041619.1"/>
    <property type="molecule type" value="Genomic_DNA"/>
</dbReference>
<reference evidence="1" key="1">
    <citation type="submission" date="2021-02" db="EMBL/GenBank/DDBJ databases">
        <authorList>
            <consortium name="DOE Joint Genome Institute"/>
            <person name="Ahrendt S."/>
            <person name="Looney B.P."/>
            <person name="Miyauchi S."/>
            <person name="Morin E."/>
            <person name="Drula E."/>
            <person name="Courty P.E."/>
            <person name="Chicoki N."/>
            <person name="Fauchery L."/>
            <person name="Kohler A."/>
            <person name="Kuo A."/>
            <person name="Labutti K."/>
            <person name="Pangilinan J."/>
            <person name="Lipzen A."/>
            <person name="Riley R."/>
            <person name="Andreopoulos W."/>
            <person name="He G."/>
            <person name="Johnson J."/>
            <person name="Barry K.W."/>
            <person name="Grigoriev I.V."/>
            <person name="Nagy L."/>
            <person name="Hibbett D."/>
            <person name="Henrissat B."/>
            <person name="Matheny P.B."/>
            <person name="Labbe J."/>
            <person name="Martin F."/>
        </authorList>
    </citation>
    <scope>NUCLEOTIDE SEQUENCE</scope>
    <source>
        <strain evidence="1">FP105234-sp</strain>
    </source>
</reference>
<name>A0ACB8RBR5_9AGAM</name>
<proteinExistence type="predicted"/>
<keyword evidence="2" id="KW-1185">Reference proteome</keyword>
<keyword evidence="1" id="KW-0808">Transferase</keyword>
<gene>
    <name evidence="1" type="ORF">FA95DRAFT_674527</name>
</gene>
<organism evidence="1 2">
    <name type="scientific">Auriscalpium vulgare</name>
    <dbReference type="NCBI Taxonomy" id="40419"/>
    <lineage>
        <taxon>Eukaryota</taxon>
        <taxon>Fungi</taxon>
        <taxon>Dikarya</taxon>
        <taxon>Basidiomycota</taxon>
        <taxon>Agaricomycotina</taxon>
        <taxon>Agaricomycetes</taxon>
        <taxon>Russulales</taxon>
        <taxon>Auriscalpiaceae</taxon>
        <taxon>Auriscalpium</taxon>
    </lineage>
</organism>